<evidence type="ECO:0000313" key="1">
    <source>
        <dbReference type="EMBL" id="KAG8172037.1"/>
    </source>
</evidence>
<proteinExistence type="predicted"/>
<dbReference type="EMBL" id="JAFNEN010003222">
    <property type="protein sequence ID" value="KAG8172037.1"/>
    <property type="molecule type" value="Genomic_DNA"/>
</dbReference>
<evidence type="ECO:0008006" key="3">
    <source>
        <dbReference type="Google" id="ProtNLM"/>
    </source>
</evidence>
<gene>
    <name evidence="1" type="ORF">JTE90_020737</name>
</gene>
<protein>
    <recommendedName>
        <fullName evidence="3">Endonuclease/exonuclease/phosphatase domain-containing protein</fullName>
    </recommendedName>
</protein>
<dbReference type="InterPro" id="IPR036691">
    <property type="entry name" value="Endo/exonu/phosph_ase_sf"/>
</dbReference>
<sequence>MGSLQLVHWNCRSLKNKLFLYKNSIFSSSHILAFQETFLKPCDKIHLQGKTIYRLDLPNRPPNRGAGLPISINTNISSQIIQIPNLPAPEAEIIVVKIQINTLSLTIVNIFSPRGLFWTHGSSVLRTTLHILVGDFNIKHPALGSPLNSSDGDKVIDWITTFTSAIRKFLPNLALPPHLFWILASFPLTFSGTCLDVFPDLLGSDHKPIGHPPITSCGAAQAPYLVIYTDGGELEAATLLGQNKVICHIDTSTIFNVFECLLANTYQYPQGLKFAQDANKSITRCCVTQSNGIYRPQLLLKQRQILKP</sequence>
<evidence type="ECO:0000313" key="2">
    <source>
        <dbReference type="Proteomes" id="UP000827092"/>
    </source>
</evidence>
<dbReference type="Gene3D" id="3.60.10.10">
    <property type="entry name" value="Endonuclease/exonuclease/phosphatase"/>
    <property type="match status" value="1"/>
</dbReference>
<dbReference type="SUPFAM" id="SSF56219">
    <property type="entry name" value="DNase I-like"/>
    <property type="match status" value="1"/>
</dbReference>
<comment type="caution">
    <text evidence="1">The sequence shown here is derived from an EMBL/GenBank/DDBJ whole genome shotgun (WGS) entry which is preliminary data.</text>
</comment>
<dbReference type="Proteomes" id="UP000827092">
    <property type="component" value="Unassembled WGS sequence"/>
</dbReference>
<accession>A0AAV6TJQ4</accession>
<dbReference type="AlphaFoldDB" id="A0AAV6TJQ4"/>
<organism evidence="1 2">
    <name type="scientific">Oedothorax gibbosus</name>
    <dbReference type="NCBI Taxonomy" id="931172"/>
    <lineage>
        <taxon>Eukaryota</taxon>
        <taxon>Metazoa</taxon>
        <taxon>Ecdysozoa</taxon>
        <taxon>Arthropoda</taxon>
        <taxon>Chelicerata</taxon>
        <taxon>Arachnida</taxon>
        <taxon>Araneae</taxon>
        <taxon>Araneomorphae</taxon>
        <taxon>Entelegynae</taxon>
        <taxon>Araneoidea</taxon>
        <taxon>Linyphiidae</taxon>
        <taxon>Erigoninae</taxon>
        <taxon>Oedothorax</taxon>
    </lineage>
</organism>
<name>A0AAV6TJQ4_9ARAC</name>
<reference evidence="1 2" key="1">
    <citation type="journal article" date="2022" name="Nat. Ecol. Evol.">
        <title>A masculinizing supergene underlies an exaggerated male reproductive morph in a spider.</title>
        <authorList>
            <person name="Hendrickx F."/>
            <person name="De Corte Z."/>
            <person name="Sonet G."/>
            <person name="Van Belleghem S.M."/>
            <person name="Kostlbacher S."/>
            <person name="Vangestel C."/>
        </authorList>
    </citation>
    <scope>NUCLEOTIDE SEQUENCE [LARGE SCALE GENOMIC DNA]</scope>
    <source>
        <strain evidence="1">W744_W776</strain>
    </source>
</reference>
<keyword evidence="2" id="KW-1185">Reference proteome</keyword>